<gene>
    <name evidence="7" type="primary">gluQ</name>
    <name evidence="11" type="ORF">F1599_25470</name>
</gene>
<feature type="binding site" evidence="7">
    <location>
        <position position="95"/>
    </location>
    <ligand>
        <name>L-glutamate</name>
        <dbReference type="ChEBI" id="CHEBI:29985"/>
    </ligand>
</feature>
<evidence type="ECO:0000313" key="12">
    <source>
        <dbReference type="Proteomes" id="UP000324324"/>
    </source>
</evidence>
<evidence type="ECO:0000256" key="1">
    <source>
        <dbReference type="ARBA" id="ARBA00022598"/>
    </source>
</evidence>
<accession>A0A5M8A334</accession>
<evidence type="ECO:0000256" key="9">
    <source>
        <dbReference type="SAM" id="MobiDB-lite"/>
    </source>
</evidence>
<dbReference type="Pfam" id="PF00749">
    <property type="entry name" value="tRNA-synt_1c"/>
    <property type="match status" value="1"/>
</dbReference>
<name>A0A5M8A334_9BURK</name>
<keyword evidence="8" id="KW-0648">Protein biosynthesis</keyword>
<dbReference type="HAMAP" id="MF_01428">
    <property type="entry name" value="Glu_Q_tRNA_synth"/>
    <property type="match status" value="1"/>
</dbReference>
<feature type="short sequence motif" description="'KMSKS' region" evidence="7">
    <location>
        <begin position="290"/>
        <end position="294"/>
    </location>
</feature>
<comment type="similarity">
    <text evidence="7">Belongs to the class-I aminoacyl-tRNA synthetase family. GluQ subfamily.</text>
</comment>
<feature type="binding site" evidence="7">
    <location>
        <position position="153"/>
    </location>
    <ligand>
        <name>Zn(2+)</name>
        <dbReference type="ChEBI" id="CHEBI:29105"/>
    </ligand>
</feature>
<sequence length="346" mass="38403">MTAVPGQTDQPSDRRPSEPRPAGRRSSDLQPSDLPPSDRQLPDSRPRDGRPSDPPYRGRFAPSPTGPLHLGSLVTALASWLDARAHRGQWLVRIEDIDYPRCVRDADRQILQTLDRLGLHRDEEPVWQSRREALYADALHRLEAAGLVYPCGCSRKEIADSLRHVRERHQTLAYPGTCRNGLHGKLPRAWRVRVPDGEAALLCFDDRWQGRQCQDLATELGDFVLRRADGLWAYQLAVVVDDGLQGITHIVRGADLLDSTPRQIHLQRLLGLPTPAYLHVPVVVNEIGEKLSKQTGAEAVDALAPLDALRAAGAHLDLRSGRTDVEGWLAEATAQWAARWVTPAAS</sequence>
<feature type="binding site" evidence="7">
    <location>
        <position position="293"/>
    </location>
    <ligand>
        <name>ATP</name>
        <dbReference type="ChEBI" id="CHEBI:30616"/>
    </ligand>
</feature>
<feature type="binding site" evidence="7">
    <location>
        <position position="234"/>
    </location>
    <ligand>
        <name>L-glutamate</name>
        <dbReference type="ChEBI" id="CHEBI:29985"/>
    </ligand>
</feature>
<keyword evidence="12" id="KW-1185">Reference proteome</keyword>
<feature type="region of interest" description="Disordered" evidence="9">
    <location>
        <begin position="1"/>
        <end position="67"/>
    </location>
</feature>
<evidence type="ECO:0000256" key="4">
    <source>
        <dbReference type="ARBA" id="ARBA00022833"/>
    </source>
</evidence>
<evidence type="ECO:0000259" key="10">
    <source>
        <dbReference type="Pfam" id="PF00749"/>
    </source>
</evidence>
<feature type="binding site" evidence="7">
    <location>
        <begin position="59"/>
        <end position="63"/>
    </location>
    <ligand>
        <name>L-glutamate</name>
        <dbReference type="ChEBI" id="CHEBI:29985"/>
    </ligand>
</feature>
<feature type="binding site" evidence="7">
    <location>
        <position position="151"/>
    </location>
    <ligand>
        <name>Zn(2+)</name>
        <dbReference type="ChEBI" id="CHEBI:29105"/>
    </ligand>
</feature>
<dbReference type="EC" id="6.1.1.-" evidence="7"/>
<evidence type="ECO:0000256" key="3">
    <source>
        <dbReference type="ARBA" id="ARBA00022741"/>
    </source>
</evidence>
<feature type="binding site" evidence="7">
    <location>
        <position position="178"/>
    </location>
    <ligand>
        <name>Zn(2+)</name>
        <dbReference type="ChEBI" id="CHEBI:29105"/>
    </ligand>
</feature>
<dbReference type="GO" id="GO:0006400">
    <property type="term" value="P:tRNA modification"/>
    <property type="evidence" value="ECO:0007669"/>
    <property type="project" value="InterPro"/>
</dbReference>
<proteinExistence type="inferred from homology"/>
<keyword evidence="3 7" id="KW-0547">Nucleotide-binding</keyword>
<evidence type="ECO:0000313" key="11">
    <source>
        <dbReference type="EMBL" id="KAA6115494.1"/>
    </source>
</evidence>
<evidence type="ECO:0000256" key="7">
    <source>
        <dbReference type="HAMAP-Rule" id="MF_01428"/>
    </source>
</evidence>
<dbReference type="GO" id="GO:0005524">
    <property type="term" value="F:ATP binding"/>
    <property type="evidence" value="ECO:0007669"/>
    <property type="project" value="UniProtKB-KW"/>
</dbReference>
<evidence type="ECO:0000256" key="8">
    <source>
        <dbReference type="RuleBase" id="RU363037"/>
    </source>
</evidence>
<dbReference type="NCBIfam" id="NF004314">
    <property type="entry name" value="PRK05710.1-3"/>
    <property type="match status" value="1"/>
</dbReference>
<evidence type="ECO:0000256" key="5">
    <source>
        <dbReference type="ARBA" id="ARBA00022840"/>
    </source>
</evidence>
<dbReference type="Proteomes" id="UP000324324">
    <property type="component" value="Unassembled WGS sequence"/>
</dbReference>
<feature type="compositionally biased region" description="Low complexity" evidence="9">
    <location>
        <begin position="28"/>
        <end position="38"/>
    </location>
</feature>
<dbReference type="InterPro" id="IPR014729">
    <property type="entry name" value="Rossmann-like_a/b/a_fold"/>
</dbReference>
<dbReference type="PANTHER" id="PTHR43311:SF1">
    <property type="entry name" value="GLUTAMYL-Q TRNA(ASP) SYNTHETASE"/>
    <property type="match status" value="1"/>
</dbReference>
<dbReference type="AlphaFoldDB" id="A0A5M8A334"/>
<evidence type="ECO:0000256" key="2">
    <source>
        <dbReference type="ARBA" id="ARBA00022723"/>
    </source>
</evidence>
<feature type="binding site" evidence="7">
    <location>
        <position position="252"/>
    </location>
    <ligand>
        <name>L-glutamate</name>
        <dbReference type="ChEBI" id="CHEBI:29985"/>
    </ligand>
</feature>
<dbReference type="NCBIfam" id="TIGR03838">
    <property type="entry name" value="queuosine_YadB"/>
    <property type="match status" value="1"/>
</dbReference>
<dbReference type="InterPro" id="IPR020058">
    <property type="entry name" value="Glu/Gln-tRNA-synth_Ib_cat-dom"/>
</dbReference>
<keyword evidence="5 7" id="KW-0067">ATP-binding</keyword>
<dbReference type="GO" id="GO:0004818">
    <property type="term" value="F:glutamate-tRNA ligase activity"/>
    <property type="evidence" value="ECO:0007669"/>
    <property type="project" value="TreeGrafter"/>
</dbReference>
<feature type="binding site" evidence="7">
    <location>
        <position position="174"/>
    </location>
    <ligand>
        <name>Zn(2+)</name>
        <dbReference type="ChEBI" id="CHEBI:29105"/>
    </ligand>
</feature>
<dbReference type="PANTHER" id="PTHR43311">
    <property type="entry name" value="GLUTAMATE--TRNA LIGASE"/>
    <property type="match status" value="1"/>
</dbReference>
<dbReference type="NCBIfam" id="NF004315">
    <property type="entry name" value="PRK05710.1-4"/>
    <property type="match status" value="1"/>
</dbReference>
<comment type="function">
    <text evidence="7">Catalyzes the tRNA-independent activation of glutamate in presence of ATP and the subsequent transfer of glutamate onto a tRNA(Asp). Glutamate is transferred on the 2-amino-5-(4,5-dihydroxy-2-cyclopenten-1-yl) moiety of the queuosine in the wobble position of the QUC anticodon.</text>
</comment>
<keyword evidence="1 7" id="KW-0436">Ligase</keyword>
<reference evidence="11 12" key="1">
    <citation type="submission" date="2019-09" db="EMBL/GenBank/DDBJ databases">
        <title>Isolation of a novel species in the genus Cupriavidus from patients with sepsis using whole genome sequencing.</title>
        <authorList>
            <person name="Kweon O.J."/>
            <person name="Lee M.-K."/>
        </authorList>
    </citation>
    <scope>NUCLEOTIDE SEQUENCE [LARGE SCALE GENOMIC DNA]</scope>
    <source>
        <strain evidence="11 12">MKL-01</strain>
    </source>
</reference>
<keyword evidence="6 7" id="KW-0030">Aminoacyl-tRNA synthetase</keyword>
<dbReference type="GO" id="GO:0006424">
    <property type="term" value="P:glutamyl-tRNA aminoacylation"/>
    <property type="evidence" value="ECO:0007669"/>
    <property type="project" value="InterPro"/>
</dbReference>
<dbReference type="Gene3D" id="3.40.50.620">
    <property type="entry name" value="HUPs"/>
    <property type="match status" value="1"/>
</dbReference>
<dbReference type="InterPro" id="IPR022380">
    <property type="entry name" value="Glu-Q_tRNA(Asp)_Synthase"/>
</dbReference>
<feature type="short sequence motif" description="'HIGH' region" evidence="7">
    <location>
        <begin position="62"/>
        <end position="72"/>
    </location>
</feature>
<protein>
    <recommendedName>
        <fullName evidence="7">Glutamyl-Q tRNA(Asp) synthetase</fullName>
        <shortName evidence="7">Glu-Q-RSs</shortName>
        <ecNumber evidence="7">6.1.1.-</ecNumber>
    </recommendedName>
</protein>
<dbReference type="GO" id="GO:0008270">
    <property type="term" value="F:zinc ion binding"/>
    <property type="evidence" value="ECO:0007669"/>
    <property type="project" value="UniProtKB-UniRule"/>
</dbReference>
<organism evidence="11 12">
    <name type="scientific">Cupriavidus cauae</name>
    <dbReference type="NCBI Taxonomy" id="2608999"/>
    <lineage>
        <taxon>Bacteria</taxon>
        <taxon>Pseudomonadati</taxon>
        <taxon>Pseudomonadota</taxon>
        <taxon>Betaproteobacteria</taxon>
        <taxon>Burkholderiales</taxon>
        <taxon>Burkholderiaceae</taxon>
        <taxon>Cupriavidus</taxon>
    </lineage>
</organism>
<feature type="compositionally biased region" description="Polar residues" evidence="9">
    <location>
        <begin position="1"/>
        <end position="10"/>
    </location>
</feature>
<dbReference type="NCBIfam" id="NF004313">
    <property type="entry name" value="PRK05710.1-2"/>
    <property type="match status" value="1"/>
</dbReference>
<dbReference type="InterPro" id="IPR000924">
    <property type="entry name" value="Glu/Gln-tRNA-synth"/>
</dbReference>
<keyword evidence="2 7" id="KW-0479">Metal-binding</keyword>
<comment type="cofactor">
    <cofactor evidence="7">
        <name>Zn(2+)</name>
        <dbReference type="ChEBI" id="CHEBI:29105"/>
    </cofactor>
    <text evidence="7">Binds 1 zinc ion per subunit.</text>
</comment>
<comment type="caution">
    <text evidence="11">The sequence shown here is derived from an EMBL/GenBank/DDBJ whole genome shotgun (WGS) entry which is preliminary data.</text>
</comment>
<dbReference type="GO" id="GO:0005829">
    <property type="term" value="C:cytosol"/>
    <property type="evidence" value="ECO:0007669"/>
    <property type="project" value="TreeGrafter"/>
</dbReference>
<dbReference type="PRINTS" id="PR00987">
    <property type="entry name" value="TRNASYNTHGLU"/>
</dbReference>
<keyword evidence="4 7" id="KW-0862">Zinc</keyword>
<dbReference type="SUPFAM" id="SSF52374">
    <property type="entry name" value="Nucleotidylyl transferase"/>
    <property type="match status" value="1"/>
</dbReference>
<feature type="compositionally biased region" description="Basic and acidic residues" evidence="9">
    <location>
        <begin position="40"/>
        <end position="51"/>
    </location>
</feature>
<evidence type="ECO:0000256" key="6">
    <source>
        <dbReference type="ARBA" id="ARBA00023146"/>
    </source>
</evidence>
<feature type="domain" description="Glutamyl/glutaminyl-tRNA synthetase class Ib catalytic" evidence="10">
    <location>
        <begin position="57"/>
        <end position="302"/>
    </location>
</feature>
<dbReference type="InterPro" id="IPR049940">
    <property type="entry name" value="GluQ/Sye"/>
</dbReference>
<dbReference type="EMBL" id="VWRN01000074">
    <property type="protein sequence ID" value="KAA6115494.1"/>
    <property type="molecule type" value="Genomic_DNA"/>
</dbReference>